<dbReference type="EMBL" id="LAZR01006981">
    <property type="protein sequence ID" value="KKM88279.1"/>
    <property type="molecule type" value="Genomic_DNA"/>
</dbReference>
<protein>
    <submittedName>
        <fullName evidence="1">Uncharacterized protein</fullName>
    </submittedName>
</protein>
<name>A0A0F9L0Y7_9ZZZZ</name>
<dbReference type="AlphaFoldDB" id="A0A0F9L0Y7"/>
<gene>
    <name evidence="1" type="ORF">LCGC14_1260430</name>
</gene>
<accession>A0A0F9L0Y7</accession>
<reference evidence="1" key="1">
    <citation type="journal article" date="2015" name="Nature">
        <title>Complex archaea that bridge the gap between prokaryotes and eukaryotes.</title>
        <authorList>
            <person name="Spang A."/>
            <person name="Saw J.H."/>
            <person name="Jorgensen S.L."/>
            <person name="Zaremba-Niedzwiedzka K."/>
            <person name="Martijn J."/>
            <person name="Lind A.E."/>
            <person name="van Eijk R."/>
            <person name="Schleper C."/>
            <person name="Guy L."/>
            <person name="Ettema T.J."/>
        </authorList>
    </citation>
    <scope>NUCLEOTIDE SEQUENCE</scope>
</reference>
<sequence length="101" mass="12269">MSKCLSCRKDITDVIKSVDLKVYDKEDKTWCYDCYSERMTHKIKLYLMVEVDEKDLKEWKIKQKERGYESIEELVTYCMNAYAYDVFDDADVERNIANYYR</sequence>
<evidence type="ECO:0000313" key="1">
    <source>
        <dbReference type="EMBL" id="KKM88279.1"/>
    </source>
</evidence>
<comment type="caution">
    <text evidence="1">The sequence shown here is derived from an EMBL/GenBank/DDBJ whole genome shotgun (WGS) entry which is preliminary data.</text>
</comment>
<organism evidence="1">
    <name type="scientific">marine sediment metagenome</name>
    <dbReference type="NCBI Taxonomy" id="412755"/>
    <lineage>
        <taxon>unclassified sequences</taxon>
        <taxon>metagenomes</taxon>
        <taxon>ecological metagenomes</taxon>
    </lineage>
</organism>
<proteinExistence type="predicted"/>